<evidence type="ECO:0000256" key="1">
    <source>
        <dbReference type="SAM" id="MobiDB-lite"/>
    </source>
</evidence>
<proteinExistence type="predicted"/>
<dbReference type="AlphaFoldDB" id="A0A8R1IC44"/>
<accession>A0A8R1IC44</accession>
<keyword evidence="3" id="KW-1185">Reference proteome</keyword>
<dbReference type="Proteomes" id="UP000005237">
    <property type="component" value="Unassembled WGS sequence"/>
</dbReference>
<reference evidence="2" key="2">
    <citation type="submission" date="2022-06" db="UniProtKB">
        <authorList>
            <consortium name="EnsemblMetazoa"/>
        </authorList>
    </citation>
    <scope>IDENTIFICATION</scope>
    <source>
        <strain evidence="2">DF5081</strain>
    </source>
</reference>
<evidence type="ECO:0000313" key="2">
    <source>
        <dbReference type="EnsemblMetazoa" id="CJA22840.1"/>
    </source>
</evidence>
<organism evidence="2 3">
    <name type="scientific">Caenorhabditis japonica</name>
    <dbReference type="NCBI Taxonomy" id="281687"/>
    <lineage>
        <taxon>Eukaryota</taxon>
        <taxon>Metazoa</taxon>
        <taxon>Ecdysozoa</taxon>
        <taxon>Nematoda</taxon>
        <taxon>Chromadorea</taxon>
        <taxon>Rhabditida</taxon>
        <taxon>Rhabditina</taxon>
        <taxon>Rhabditomorpha</taxon>
        <taxon>Rhabditoidea</taxon>
        <taxon>Rhabditidae</taxon>
        <taxon>Peloderinae</taxon>
        <taxon>Caenorhabditis</taxon>
    </lineage>
</organism>
<feature type="region of interest" description="Disordered" evidence="1">
    <location>
        <begin position="1"/>
        <end position="29"/>
    </location>
</feature>
<evidence type="ECO:0000313" key="3">
    <source>
        <dbReference type="Proteomes" id="UP000005237"/>
    </source>
</evidence>
<protein>
    <submittedName>
        <fullName evidence="2">Uncharacterized protein</fullName>
    </submittedName>
</protein>
<sequence>TGQCGRPARDGKLTEQQKTPKLVTKRDST</sequence>
<name>A0A8R1IC44_CAEJA</name>
<dbReference type="EnsemblMetazoa" id="CJA22840.1">
    <property type="protein sequence ID" value="CJA22840.1"/>
    <property type="gene ID" value="WBGene00178412"/>
</dbReference>
<reference evidence="3" key="1">
    <citation type="submission" date="2010-08" db="EMBL/GenBank/DDBJ databases">
        <authorList>
            <consortium name="Caenorhabditis japonica Sequencing Consortium"/>
            <person name="Wilson R.K."/>
        </authorList>
    </citation>
    <scope>NUCLEOTIDE SEQUENCE [LARGE SCALE GENOMIC DNA]</scope>
    <source>
        <strain evidence="3">DF5081</strain>
    </source>
</reference>